<dbReference type="InterPro" id="IPR021516">
    <property type="entry name" value="DUF3179"/>
</dbReference>
<dbReference type="Proteomes" id="UP000005289">
    <property type="component" value="Chromosome"/>
</dbReference>
<dbReference type="HOGENOM" id="CLU_882595_0_0_6"/>
<keyword evidence="2" id="KW-1185">Reference proteome</keyword>
<dbReference type="AlphaFoldDB" id="W0DL30"/>
<evidence type="ECO:0000313" key="1">
    <source>
        <dbReference type="EMBL" id="AHE97600.1"/>
    </source>
</evidence>
<evidence type="ECO:0000313" key="2">
    <source>
        <dbReference type="Proteomes" id="UP000005289"/>
    </source>
</evidence>
<gene>
    <name evidence="1" type="ORF">THITH_04255</name>
</gene>
<accession>W0DL30</accession>
<sequence>MDDVDWVGATEAIHLAPDDPVLGLVLDGRSWALPWSQVSAPHIANLTLGAEPVLVTLCPACSHAAAFRPVVDGQRLRFRVAGIHNGAMIMADRSQGSLWLPGTGTAVTGPFEGRELEHLPLYQCRWREWHTLCPDTRVLSPTAAPVRVEQTRPVAGEHRRYPRVSRTLLRADARLASETLTLGVTAGASHLAIPLSLIHRHGGMLHLDVDGTTLVAFSPPGTWLAVAYDTAVDGRSLRFDPDSFRMVDRQTGSHWDFTGRAVSGSLTGTQLRLLASRLEEWQTLAARHPGIVLASEASATENAGQHGEGAHAGGR</sequence>
<proteinExistence type="predicted"/>
<dbReference type="STRING" id="713585.THITH_04255"/>
<reference evidence="1 2" key="1">
    <citation type="submission" date="2013-12" db="EMBL/GenBank/DDBJ databases">
        <authorList>
            <consortium name="DOE Joint Genome Institute"/>
            <person name="Muyzer G."/>
            <person name="Huntemann M."/>
            <person name="Han J."/>
            <person name="Chen A."/>
            <person name="Kyrpides N."/>
            <person name="Mavromatis K."/>
            <person name="Markowitz V."/>
            <person name="Palaniappan K."/>
            <person name="Ivanova N."/>
            <person name="Schaumberg A."/>
            <person name="Pati A."/>
            <person name="Liolios K."/>
            <person name="Nordberg H.P."/>
            <person name="Cantor M.N."/>
            <person name="Hua S.X."/>
            <person name="Woyke T."/>
        </authorList>
    </citation>
    <scope>NUCLEOTIDE SEQUENCE [LARGE SCALE GENOMIC DNA]</scope>
    <source>
        <strain evidence="1 2">ARh 1</strain>
    </source>
</reference>
<evidence type="ECO:0008006" key="3">
    <source>
        <dbReference type="Google" id="ProtNLM"/>
    </source>
</evidence>
<dbReference type="EMBL" id="CP007029">
    <property type="protein sequence ID" value="AHE97600.1"/>
    <property type="molecule type" value="Genomic_DNA"/>
</dbReference>
<dbReference type="Pfam" id="PF11376">
    <property type="entry name" value="DUF3179"/>
    <property type="match status" value="2"/>
</dbReference>
<name>W0DL30_9GAMM</name>
<organism evidence="1 2">
    <name type="scientific">Thioalkalivibrio paradoxus ARh 1</name>
    <dbReference type="NCBI Taxonomy" id="713585"/>
    <lineage>
        <taxon>Bacteria</taxon>
        <taxon>Pseudomonadati</taxon>
        <taxon>Pseudomonadota</taxon>
        <taxon>Gammaproteobacteria</taxon>
        <taxon>Chromatiales</taxon>
        <taxon>Ectothiorhodospiraceae</taxon>
        <taxon>Thioalkalivibrio</taxon>
    </lineage>
</organism>
<dbReference type="KEGG" id="tti:THITH_04255"/>
<protein>
    <recommendedName>
        <fullName evidence="3">DUF3179 domain-containing protein</fullName>
    </recommendedName>
</protein>